<feature type="domain" description="Leucine-rich repeat-containing N-terminal plant-type" evidence="4">
    <location>
        <begin position="78"/>
        <end position="126"/>
    </location>
</feature>
<accession>A0AAV1ED25</accession>
<evidence type="ECO:0000259" key="4">
    <source>
        <dbReference type="Pfam" id="PF08263"/>
    </source>
</evidence>
<keyword evidence="1" id="KW-0433">Leucine-rich repeat</keyword>
<dbReference type="Pfam" id="PF00560">
    <property type="entry name" value="LRR_1"/>
    <property type="match status" value="3"/>
</dbReference>
<proteinExistence type="predicted"/>
<dbReference type="InterPro" id="IPR032675">
    <property type="entry name" value="LRR_dom_sf"/>
</dbReference>
<dbReference type="AlphaFoldDB" id="A0AAV1ED25"/>
<organism evidence="5 6">
    <name type="scientific">Oldenlandia corymbosa var. corymbosa</name>
    <dbReference type="NCBI Taxonomy" id="529605"/>
    <lineage>
        <taxon>Eukaryota</taxon>
        <taxon>Viridiplantae</taxon>
        <taxon>Streptophyta</taxon>
        <taxon>Embryophyta</taxon>
        <taxon>Tracheophyta</taxon>
        <taxon>Spermatophyta</taxon>
        <taxon>Magnoliopsida</taxon>
        <taxon>eudicotyledons</taxon>
        <taxon>Gunneridae</taxon>
        <taxon>Pentapetalae</taxon>
        <taxon>asterids</taxon>
        <taxon>lamiids</taxon>
        <taxon>Gentianales</taxon>
        <taxon>Rubiaceae</taxon>
        <taxon>Rubioideae</taxon>
        <taxon>Spermacoceae</taxon>
        <taxon>Hedyotis-Oldenlandia complex</taxon>
        <taxon>Oldenlandia</taxon>
    </lineage>
</organism>
<evidence type="ECO:0000256" key="2">
    <source>
        <dbReference type="ARBA" id="ARBA00022729"/>
    </source>
</evidence>
<dbReference type="InterPro" id="IPR013210">
    <property type="entry name" value="LRR_N_plant-typ"/>
</dbReference>
<dbReference type="Proteomes" id="UP001161247">
    <property type="component" value="Chromosome 9"/>
</dbReference>
<evidence type="ECO:0000313" key="6">
    <source>
        <dbReference type="Proteomes" id="UP001161247"/>
    </source>
</evidence>
<keyword evidence="6" id="KW-1185">Reference proteome</keyword>
<dbReference type="SUPFAM" id="SSF52058">
    <property type="entry name" value="L domain-like"/>
    <property type="match status" value="1"/>
</dbReference>
<gene>
    <name evidence="5" type="ORF">OLC1_LOCUS23658</name>
</gene>
<keyword evidence="3" id="KW-0677">Repeat</keyword>
<dbReference type="Gene3D" id="3.80.10.10">
    <property type="entry name" value="Ribonuclease Inhibitor"/>
    <property type="match status" value="1"/>
</dbReference>
<evidence type="ECO:0000313" key="5">
    <source>
        <dbReference type="EMBL" id="CAI9117620.1"/>
    </source>
</evidence>
<reference evidence="5" key="1">
    <citation type="submission" date="2023-03" db="EMBL/GenBank/DDBJ databases">
        <authorList>
            <person name="Julca I."/>
        </authorList>
    </citation>
    <scope>NUCLEOTIDE SEQUENCE</scope>
</reference>
<name>A0AAV1ED25_OLDCO</name>
<evidence type="ECO:0000256" key="1">
    <source>
        <dbReference type="ARBA" id="ARBA00022614"/>
    </source>
</evidence>
<dbReference type="PANTHER" id="PTHR47988">
    <property type="entry name" value="SOMATIC EMBRYOGENESIS RECEPTOR KINASE 1"/>
    <property type="match status" value="1"/>
</dbReference>
<dbReference type="FunFam" id="3.80.10.10:FF:000383">
    <property type="entry name" value="Leucine-rich repeat receptor protein kinase EMS1"/>
    <property type="match status" value="1"/>
</dbReference>
<keyword evidence="2" id="KW-0732">Signal</keyword>
<protein>
    <submittedName>
        <fullName evidence="5">OLC1v1019032C1</fullName>
    </submittedName>
</protein>
<sequence>MSVSRVSFSCGHHWLEDVAQVVKGELEEEQFGLPWLMLARVAQKVVLPALESWCFQRLKILGLSASLQGAADSSSSDQKEAAALLRWKSTLHYPNSLGLTSWHLHRSITNDSMSSRSPCKWYGVSCINGSVNRLNFPFLSLPNLEYLEISINELSGSIPPQIGNLSKLIYLDLQANHLFNKIPPEIGLLKNLQTLHLNSNQLNGSIPEVIGQLT</sequence>
<dbReference type="InterPro" id="IPR001611">
    <property type="entry name" value="Leu-rich_rpt"/>
</dbReference>
<evidence type="ECO:0000256" key="3">
    <source>
        <dbReference type="ARBA" id="ARBA00022737"/>
    </source>
</evidence>
<dbReference type="Pfam" id="PF08263">
    <property type="entry name" value="LRRNT_2"/>
    <property type="match status" value="1"/>
</dbReference>
<dbReference type="EMBL" id="OX459126">
    <property type="protein sequence ID" value="CAI9117620.1"/>
    <property type="molecule type" value="Genomic_DNA"/>
</dbReference>